<organism evidence="1 2">
    <name type="scientific">Aspergillus melleus</name>
    <dbReference type="NCBI Taxonomy" id="138277"/>
    <lineage>
        <taxon>Eukaryota</taxon>
        <taxon>Fungi</taxon>
        <taxon>Dikarya</taxon>
        <taxon>Ascomycota</taxon>
        <taxon>Pezizomycotina</taxon>
        <taxon>Eurotiomycetes</taxon>
        <taxon>Eurotiomycetidae</taxon>
        <taxon>Eurotiales</taxon>
        <taxon>Aspergillaceae</taxon>
        <taxon>Aspergillus</taxon>
        <taxon>Aspergillus subgen. Circumdati</taxon>
    </lineage>
</organism>
<gene>
    <name evidence="1" type="ORF">N8T08_007310</name>
</gene>
<dbReference type="Proteomes" id="UP001177260">
    <property type="component" value="Unassembled WGS sequence"/>
</dbReference>
<proteinExistence type="predicted"/>
<protein>
    <submittedName>
        <fullName evidence="1">Uncharacterized protein</fullName>
    </submittedName>
</protein>
<comment type="caution">
    <text evidence="1">The sequence shown here is derived from an EMBL/GenBank/DDBJ whole genome shotgun (WGS) entry which is preliminary data.</text>
</comment>
<keyword evidence="2" id="KW-1185">Reference proteome</keyword>
<sequence>MGKRPSRPACDRCHGLKLRCDRNAVAKNCRRCLKAGATCAFRLSTRGRQLVGNKPAPSTRPAHETPAPPNSTEDVSISRSPAGDSEANPDTCMNEQLPGSLCQHSHDTSLDVDSVSSPVNPNASPPNLPTDVAFSDGCSIGQTLGTNDSTGMGFPMNLASPQFADSNVVAPNPSAQSQLRVQFIKDVHVLDVESIQHTSALLNPTEHALLKVSADKTLTIAQQLLNIFHSAECWTSHTACLQPWGPYLYQPSMLSGSEQQETSLDQASLIHALSTYLHIVEAYQILFTRAISNYNAVVANGWWDSLSSSHNQEFTLVGYSIQSALSIQSTAPVLDRLSFMVQVLTMPFIEVDGVRAVMATVREHESQMMQSVTQLQQIGSIW</sequence>
<reference evidence="1 2" key="1">
    <citation type="journal article" date="2023" name="ACS Omega">
        <title>Identification of the Neoaspergillic Acid Biosynthesis Gene Cluster by Establishing an In Vitro CRISPR-Ribonucleoprotein Genetic System in Aspergillus melleus.</title>
        <authorList>
            <person name="Yuan B."/>
            <person name="Grau M.F."/>
            <person name="Murata R.M."/>
            <person name="Torok T."/>
            <person name="Venkateswaran K."/>
            <person name="Stajich J.E."/>
            <person name="Wang C.C.C."/>
        </authorList>
    </citation>
    <scope>NUCLEOTIDE SEQUENCE [LARGE SCALE GENOMIC DNA]</scope>
    <source>
        <strain evidence="1 2">IMV 1140</strain>
    </source>
</reference>
<name>A0ACC3AZ27_9EURO</name>
<evidence type="ECO:0000313" key="2">
    <source>
        <dbReference type="Proteomes" id="UP001177260"/>
    </source>
</evidence>
<accession>A0ACC3AZ27</accession>
<dbReference type="EMBL" id="JAOPJF010000046">
    <property type="protein sequence ID" value="KAK1142876.1"/>
    <property type="molecule type" value="Genomic_DNA"/>
</dbReference>
<evidence type="ECO:0000313" key="1">
    <source>
        <dbReference type="EMBL" id="KAK1142876.1"/>
    </source>
</evidence>